<keyword evidence="11" id="KW-1185">Reference proteome</keyword>
<gene>
    <name evidence="10" type="ORF">MTR66_19865</name>
</gene>
<keyword evidence="6" id="KW-0067">ATP-binding</keyword>
<comment type="catalytic activity">
    <reaction evidence="1">
        <text>ATP + protein L-histidine = ADP + protein N-phospho-L-histidine.</text>
        <dbReference type="EC" id="2.7.13.3"/>
    </reaction>
</comment>
<feature type="domain" description="Histidine kinase" evidence="9">
    <location>
        <begin position="180"/>
        <end position="390"/>
    </location>
</feature>
<keyword evidence="4" id="KW-0547">Nucleotide-binding</keyword>
<dbReference type="SMART" id="SM00387">
    <property type="entry name" value="HATPase_c"/>
    <property type="match status" value="1"/>
</dbReference>
<reference evidence="10 11" key="1">
    <citation type="submission" date="2022-04" db="EMBL/GenBank/DDBJ databases">
        <title>Identification of a novel bacterium isolated from mangrove sediments.</title>
        <authorList>
            <person name="Pan X."/>
        </authorList>
    </citation>
    <scope>NUCLEOTIDE SEQUENCE [LARGE SCALE GENOMIC DNA]</scope>
    <source>
        <strain evidence="10 11">B2638</strain>
    </source>
</reference>
<evidence type="ECO:0000256" key="6">
    <source>
        <dbReference type="ARBA" id="ARBA00022840"/>
    </source>
</evidence>
<evidence type="ECO:0000313" key="10">
    <source>
        <dbReference type="EMBL" id="MCJ2189058.1"/>
    </source>
</evidence>
<evidence type="ECO:0000256" key="4">
    <source>
        <dbReference type="ARBA" id="ARBA00022741"/>
    </source>
</evidence>
<dbReference type="GO" id="GO:0016301">
    <property type="term" value="F:kinase activity"/>
    <property type="evidence" value="ECO:0007669"/>
    <property type="project" value="UniProtKB-KW"/>
</dbReference>
<dbReference type="RefSeq" id="WP_243924235.1">
    <property type="nucleotide sequence ID" value="NZ_JALHLG010000060.1"/>
</dbReference>
<evidence type="ECO:0000256" key="3">
    <source>
        <dbReference type="ARBA" id="ARBA00022679"/>
    </source>
</evidence>
<dbReference type="PANTHER" id="PTHR43065:SF46">
    <property type="entry name" value="C4-DICARBOXYLATE TRANSPORT SENSOR PROTEIN DCTB"/>
    <property type="match status" value="1"/>
</dbReference>
<evidence type="ECO:0000256" key="2">
    <source>
        <dbReference type="ARBA" id="ARBA00012438"/>
    </source>
</evidence>
<dbReference type="InterPro" id="IPR036890">
    <property type="entry name" value="HATPase_C_sf"/>
</dbReference>
<evidence type="ECO:0000259" key="9">
    <source>
        <dbReference type="PROSITE" id="PS50109"/>
    </source>
</evidence>
<organism evidence="10 11">
    <name type="scientific">Novosphingobium beihaiensis</name>
    <dbReference type="NCBI Taxonomy" id="2930389"/>
    <lineage>
        <taxon>Bacteria</taxon>
        <taxon>Pseudomonadati</taxon>
        <taxon>Pseudomonadota</taxon>
        <taxon>Alphaproteobacteria</taxon>
        <taxon>Sphingomonadales</taxon>
        <taxon>Sphingomonadaceae</taxon>
        <taxon>Novosphingobium</taxon>
    </lineage>
</organism>
<dbReference type="InterPro" id="IPR003594">
    <property type="entry name" value="HATPase_dom"/>
</dbReference>
<dbReference type="InterPro" id="IPR005467">
    <property type="entry name" value="His_kinase_dom"/>
</dbReference>
<keyword evidence="8" id="KW-1133">Transmembrane helix</keyword>
<dbReference type="EC" id="2.7.13.3" evidence="2"/>
<keyword evidence="3" id="KW-0808">Transferase</keyword>
<keyword evidence="7" id="KW-0902">Two-component regulatory system</keyword>
<dbReference type="Proteomes" id="UP001202281">
    <property type="component" value="Unassembled WGS sequence"/>
</dbReference>
<protein>
    <recommendedName>
        <fullName evidence="2">histidine kinase</fullName>
        <ecNumber evidence="2">2.7.13.3</ecNumber>
    </recommendedName>
</protein>
<evidence type="ECO:0000256" key="1">
    <source>
        <dbReference type="ARBA" id="ARBA00000085"/>
    </source>
</evidence>
<sequence>MDSRRFPVRRAVSVAAAQVLLFGLGGAAAAAWHGGLYVSMVLSLLLAAWLGTVALLRLLPPRRGQKTAREPDRREQTERVMLRAVIAQAPVPLLAIEDDGRVHALNRAARLLFDTGDIVLSPPVELTGNGKRFRKNGRVLRIDRIVAQDAGPVRAILVLIDIEAEERMAEARATRELLEVLSHEVMNALTPVVSLSESARELLDEPTPPLEPLRNILGTLARRTGGLLHFTSAYRELARLPEPTIAAVSLPMLFDDLARMFAARWGPRVALTCSVPGTLSVKADREQLSQALWALLQNGAEAALEHASAPAVMLSAQAGEAVILRVADNGPGVPGDQKDRIFRPFTTTKPQGNGVGLSLAQQIVRSHGSEIVLADRDMGGASFELMLIAR</sequence>
<evidence type="ECO:0000256" key="8">
    <source>
        <dbReference type="SAM" id="Phobius"/>
    </source>
</evidence>
<dbReference type="PROSITE" id="PS50109">
    <property type="entry name" value="HIS_KIN"/>
    <property type="match status" value="1"/>
</dbReference>
<evidence type="ECO:0000313" key="11">
    <source>
        <dbReference type="Proteomes" id="UP001202281"/>
    </source>
</evidence>
<keyword evidence="8" id="KW-0472">Membrane</keyword>
<name>A0ABT0BVG5_9SPHN</name>
<keyword evidence="8" id="KW-0812">Transmembrane</keyword>
<proteinExistence type="predicted"/>
<accession>A0ABT0BVG5</accession>
<comment type="caution">
    <text evidence="10">The sequence shown here is derived from an EMBL/GenBank/DDBJ whole genome shotgun (WGS) entry which is preliminary data.</text>
</comment>
<evidence type="ECO:0000256" key="7">
    <source>
        <dbReference type="ARBA" id="ARBA00023012"/>
    </source>
</evidence>
<dbReference type="Pfam" id="PF02518">
    <property type="entry name" value="HATPase_c"/>
    <property type="match status" value="1"/>
</dbReference>
<dbReference type="EMBL" id="JALHLG010000060">
    <property type="protein sequence ID" value="MCJ2189058.1"/>
    <property type="molecule type" value="Genomic_DNA"/>
</dbReference>
<feature type="transmembrane region" description="Helical" evidence="8">
    <location>
        <begin position="37"/>
        <end position="59"/>
    </location>
</feature>
<dbReference type="Gene3D" id="3.30.565.10">
    <property type="entry name" value="Histidine kinase-like ATPase, C-terminal domain"/>
    <property type="match status" value="1"/>
</dbReference>
<dbReference type="PRINTS" id="PR00344">
    <property type="entry name" value="BCTRLSENSOR"/>
</dbReference>
<keyword evidence="5 10" id="KW-0418">Kinase</keyword>
<evidence type="ECO:0000256" key="5">
    <source>
        <dbReference type="ARBA" id="ARBA00022777"/>
    </source>
</evidence>
<dbReference type="InterPro" id="IPR004358">
    <property type="entry name" value="Sig_transdc_His_kin-like_C"/>
</dbReference>
<dbReference type="PANTHER" id="PTHR43065">
    <property type="entry name" value="SENSOR HISTIDINE KINASE"/>
    <property type="match status" value="1"/>
</dbReference>
<dbReference type="SUPFAM" id="SSF55874">
    <property type="entry name" value="ATPase domain of HSP90 chaperone/DNA topoisomerase II/histidine kinase"/>
    <property type="match status" value="1"/>
</dbReference>